<proteinExistence type="predicted"/>
<protein>
    <submittedName>
        <fullName evidence="4">DUF4190 domain-containing protein</fullName>
    </submittedName>
</protein>
<feature type="domain" description="DUF4190" evidence="3">
    <location>
        <begin position="92"/>
        <end position="151"/>
    </location>
</feature>
<keyword evidence="2" id="KW-1133">Transmembrane helix</keyword>
<dbReference type="InterPro" id="IPR025241">
    <property type="entry name" value="DUF4190"/>
</dbReference>
<reference evidence="4" key="1">
    <citation type="submission" date="2021-06" db="EMBL/GenBank/DDBJ databases">
        <title>Complete genome sequence of Nocardioides sp. G188.</title>
        <authorList>
            <person name="Im W.-T."/>
        </authorList>
    </citation>
    <scope>NUCLEOTIDE SEQUENCE</scope>
    <source>
        <strain evidence="4">G188</strain>
    </source>
</reference>
<feature type="compositionally biased region" description="Pro residues" evidence="1">
    <location>
        <begin position="1"/>
        <end position="10"/>
    </location>
</feature>
<dbReference type="Proteomes" id="UP000683575">
    <property type="component" value="Chromosome"/>
</dbReference>
<dbReference type="AlphaFoldDB" id="A0A975T2C2"/>
<evidence type="ECO:0000313" key="5">
    <source>
        <dbReference type="Proteomes" id="UP000683575"/>
    </source>
</evidence>
<evidence type="ECO:0000259" key="3">
    <source>
        <dbReference type="Pfam" id="PF13828"/>
    </source>
</evidence>
<dbReference type="Pfam" id="PF13828">
    <property type="entry name" value="DUF4190"/>
    <property type="match status" value="1"/>
</dbReference>
<feature type="compositionally biased region" description="Low complexity" evidence="1">
    <location>
        <begin position="42"/>
        <end position="59"/>
    </location>
</feature>
<feature type="region of interest" description="Disordered" evidence="1">
    <location>
        <begin position="1"/>
        <end position="79"/>
    </location>
</feature>
<feature type="transmembrane region" description="Helical" evidence="2">
    <location>
        <begin position="135"/>
        <end position="161"/>
    </location>
</feature>
<accession>A0A975T2C2</accession>
<gene>
    <name evidence="4" type="ORF">KRR39_11450</name>
</gene>
<keyword evidence="5" id="KW-1185">Reference proteome</keyword>
<sequence length="175" mass="17865">MSYPPGTPDPTDPDGSRGAGDPWATPSGDQPTQPTPQPPYGAPQQPYGYGQPDYGQQPYGYPPQPGYGQQPPYGYPAPQRTNGKATAALWTGIASLVLAFCCGLGITGILPIVLGVKARGEIRATGGQQEGDGMALAGIITGAVAVVLSLVVIAVIVLALVSGDANFDGTTQTRV</sequence>
<keyword evidence="2" id="KW-0812">Transmembrane</keyword>
<dbReference type="RefSeq" id="WP_216942123.1">
    <property type="nucleotide sequence ID" value="NZ_CP077062.1"/>
</dbReference>
<feature type="transmembrane region" description="Helical" evidence="2">
    <location>
        <begin position="87"/>
        <end position="114"/>
    </location>
</feature>
<evidence type="ECO:0000256" key="1">
    <source>
        <dbReference type="SAM" id="MobiDB-lite"/>
    </source>
</evidence>
<feature type="compositionally biased region" description="Low complexity" evidence="1">
    <location>
        <begin position="66"/>
        <end position="79"/>
    </location>
</feature>
<dbReference type="EMBL" id="CP077062">
    <property type="protein sequence ID" value="QWZ10277.1"/>
    <property type="molecule type" value="Genomic_DNA"/>
</dbReference>
<keyword evidence="2" id="KW-0472">Membrane</keyword>
<evidence type="ECO:0000313" key="4">
    <source>
        <dbReference type="EMBL" id="QWZ10277.1"/>
    </source>
</evidence>
<dbReference type="KEGG" id="nps:KRR39_11450"/>
<organism evidence="4 5">
    <name type="scientific">Nocardioides panacis</name>
    <dbReference type="NCBI Taxonomy" id="2849501"/>
    <lineage>
        <taxon>Bacteria</taxon>
        <taxon>Bacillati</taxon>
        <taxon>Actinomycetota</taxon>
        <taxon>Actinomycetes</taxon>
        <taxon>Propionibacteriales</taxon>
        <taxon>Nocardioidaceae</taxon>
        <taxon>Nocardioides</taxon>
    </lineage>
</organism>
<evidence type="ECO:0000256" key="2">
    <source>
        <dbReference type="SAM" id="Phobius"/>
    </source>
</evidence>
<name>A0A975T2C2_9ACTN</name>